<dbReference type="Proteomes" id="UP001372338">
    <property type="component" value="Unassembled WGS sequence"/>
</dbReference>
<evidence type="ECO:0000313" key="1">
    <source>
        <dbReference type="EMBL" id="KAK7292153.1"/>
    </source>
</evidence>
<accession>A0AAN9J682</accession>
<evidence type="ECO:0000313" key="2">
    <source>
        <dbReference type="Proteomes" id="UP001372338"/>
    </source>
</evidence>
<name>A0AAN9J682_CROPI</name>
<sequence length="136" mass="14973">MQQGHPPPTSLSLFLPIPLFAKTASIHPSPSPLSPLLARRHSTLVLEFAIATLMPFTPLHRLRPYLRRNVVASVISGRLDLYYHLSAFGLHSSLWVLGGISSKNLIPTAAVTPWLEDGRSEAEWSRRRRTGCGGGK</sequence>
<proteinExistence type="predicted"/>
<comment type="caution">
    <text evidence="1">The sequence shown here is derived from an EMBL/GenBank/DDBJ whole genome shotgun (WGS) entry which is preliminary data.</text>
</comment>
<dbReference type="EMBL" id="JAYWIO010000001">
    <property type="protein sequence ID" value="KAK7292153.1"/>
    <property type="molecule type" value="Genomic_DNA"/>
</dbReference>
<organism evidence="1 2">
    <name type="scientific">Crotalaria pallida</name>
    <name type="common">Smooth rattlebox</name>
    <name type="synonym">Crotalaria striata</name>
    <dbReference type="NCBI Taxonomy" id="3830"/>
    <lineage>
        <taxon>Eukaryota</taxon>
        <taxon>Viridiplantae</taxon>
        <taxon>Streptophyta</taxon>
        <taxon>Embryophyta</taxon>
        <taxon>Tracheophyta</taxon>
        <taxon>Spermatophyta</taxon>
        <taxon>Magnoliopsida</taxon>
        <taxon>eudicotyledons</taxon>
        <taxon>Gunneridae</taxon>
        <taxon>Pentapetalae</taxon>
        <taxon>rosids</taxon>
        <taxon>fabids</taxon>
        <taxon>Fabales</taxon>
        <taxon>Fabaceae</taxon>
        <taxon>Papilionoideae</taxon>
        <taxon>50 kb inversion clade</taxon>
        <taxon>genistoids sensu lato</taxon>
        <taxon>core genistoids</taxon>
        <taxon>Crotalarieae</taxon>
        <taxon>Crotalaria</taxon>
    </lineage>
</organism>
<reference evidence="1 2" key="1">
    <citation type="submission" date="2024-01" db="EMBL/GenBank/DDBJ databases">
        <title>The genomes of 5 underutilized Papilionoideae crops provide insights into root nodulation and disease resistanc.</title>
        <authorList>
            <person name="Yuan L."/>
        </authorList>
    </citation>
    <scope>NUCLEOTIDE SEQUENCE [LARGE SCALE GENOMIC DNA]</scope>
    <source>
        <strain evidence="1">ZHUSHIDOU_FW_LH</strain>
        <tissue evidence="1">Leaf</tissue>
    </source>
</reference>
<gene>
    <name evidence="1" type="ORF">RIF29_07886</name>
</gene>
<dbReference type="AlphaFoldDB" id="A0AAN9J682"/>
<protein>
    <submittedName>
        <fullName evidence="1">Uncharacterized protein</fullName>
    </submittedName>
</protein>
<keyword evidence="2" id="KW-1185">Reference proteome</keyword>